<keyword evidence="4" id="KW-0676">Redox-active center</keyword>
<protein>
    <submittedName>
        <fullName evidence="6">Putative oxidoreductase</fullName>
    </submittedName>
</protein>
<gene>
    <name evidence="6" type="ORF">SP5_092_00040</name>
</gene>
<evidence type="ECO:0000313" key="6">
    <source>
        <dbReference type="EMBL" id="GAM02574.1"/>
    </source>
</evidence>
<name>A0A0A1WC84_9SPHN</name>
<dbReference type="Pfam" id="PF01323">
    <property type="entry name" value="DSBA"/>
    <property type="match status" value="1"/>
</dbReference>
<reference evidence="6 7" key="1">
    <citation type="submission" date="2014-11" db="EMBL/GenBank/DDBJ databases">
        <title>Whole genome shotgun sequence of Sphingomonas parapaucimobilis NBRC 15100.</title>
        <authorList>
            <person name="Katano-Makiyama Y."/>
            <person name="Hosoyama A."/>
            <person name="Hashimoto M."/>
            <person name="Hosoyama Y."/>
            <person name="Noguchi M."/>
            <person name="Numata M."/>
            <person name="Tsuchikane K."/>
            <person name="Hirakata S."/>
            <person name="Uohara A."/>
            <person name="Shimodaira J."/>
            <person name="Ohji S."/>
            <person name="Ichikawa N."/>
            <person name="Kimura A."/>
            <person name="Yamazoe A."/>
            <person name="Fujita N."/>
        </authorList>
    </citation>
    <scope>NUCLEOTIDE SEQUENCE [LARGE SCALE GENOMIC DNA]</scope>
    <source>
        <strain evidence="6 7">NBRC 15100</strain>
    </source>
</reference>
<dbReference type="InterPro" id="IPR036249">
    <property type="entry name" value="Thioredoxin-like_sf"/>
</dbReference>
<dbReference type="AlphaFoldDB" id="A0A0A1WC84"/>
<dbReference type="PROSITE" id="PS51352">
    <property type="entry name" value="THIOREDOXIN_2"/>
    <property type="match status" value="1"/>
</dbReference>
<dbReference type="Gene3D" id="3.40.30.10">
    <property type="entry name" value="Glutaredoxin"/>
    <property type="match status" value="1"/>
</dbReference>
<dbReference type="Proteomes" id="UP000032305">
    <property type="component" value="Unassembled WGS sequence"/>
</dbReference>
<evidence type="ECO:0000256" key="3">
    <source>
        <dbReference type="ARBA" id="ARBA00023157"/>
    </source>
</evidence>
<dbReference type="Pfam" id="PF18312">
    <property type="entry name" value="ScsC_N"/>
    <property type="match status" value="1"/>
</dbReference>
<keyword evidence="2" id="KW-0560">Oxidoreductase</keyword>
<dbReference type="InterPro" id="IPR001853">
    <property type="entry name" value="DSBA-like_thioredoxin_dom"/>
</dbReference>
<dbReference type="InterPro" id="IPR017937">
    <property type="entry name" value="Thioredoxin_CS"/>
</dbReference>
<dbReference type="eggNOG" id="COG1651">
    <property type="taxonomic scope" value="Bacteria"/>
</dbReference>
<dbReference type="SUPFAM" id="SSF52833">
    <property type="entry name" value="Thioredoxin-like"/>
    <property type="match status" value="1"/>
</dbReference>
<sequence>MGLKTLAAVAVLGGLVGGGTAMALAPLVAPHAASGDMVRAYLLDHPEVIPEAMQRLQDREQGKAVAAIGGDLTKPFGNAYTGNPKGDVTLVEFYDYNCGYCRASLPLLKQLTQADPKLRIVYRELPILAPSSKAAARASLLAASQGKFAAFHDALYAGGPVSDATIAAAAAKAGVDMSKMAAFQPQADAEIARNLEAAGRLGLTGTPSWIVGNRILSGALPLEQLQKAVAEARNR</sequence>
<dbReference type="PANTHER" id="PTHR13887:SF14">
    <property type="entry name" value="DISULFIDE BOND FORMATION PROTEIN D"/>
    <property type="match status" value="1"/>
</dbReference>
<dbReference type="GO" id="GO:0015036">
    <property type="term" value="F:disulfide oxidoreductase activity"/>
    <property type="evidence" value="ECO:0007669"/>
    <property type="project" value="UniProtKB-ARBA"/>
</dbReference>
<evidence type="ECO:0000313" key="7">
    <source>
        <dbReference type="Proteomes" id="UP000032305"/>
    </source>
</evidence>
<dbReference type="InterPro" id="IPR013766">
    <property type="entry name" value="Thioredoxin_domain"/>
</dbReference>
<feature type="domain" description="Thioredoxin" evidence="5">
    <location>
        <begin position="43"/>
        <end position="234"/>
    </location>
</feature>
<evidence type="ECO:0000256" key="1">
    <source>
        <dbReference type="ARBA" id="ARBA00022729"/>
    </source>
</evidence>
<dbReference type="CDD" id="cd03023">
    <property type="entry name" value="DsbA_Com1_like"/>
    <property type="match status" value="1"/>
</dbReference>
<keyword evidence="1" id="KW-0732">Signal</keyword>
<keyword evidence="3" id="KW-1015">Disulfide bond</keyword>
<keyword evidence="7" id="KW-1185">Reference proteome</keyword>
<dbReference type="OrthoDB" id="9780147at2"/>
<dbReference type="InterPro" id="IPR041205">
    <property type="entry name" value="ScsC_N"/>
</dbReference>
<accession>A0A0A1WC84</accession>
<dbReference type="PANTHER" id="PTHR13887">
    <property type="entry name" value="GLUTATHIONE S-TRANSFERASE KAPPA"/>
    <property type="match status" value="1"/>
</dbReference>
<dbReference type="RefSeq" id="WP_052811600.1">
    <property type="nucleotide sequence ID" value="NZ_BBPI01000092.1"/>
</dbReference>
<evidence type="ECO:0000259" key="5">
    <source>
        <dbReference type="PROSITE" id="PS51352"/>
    </source>
</evidence>
<proteinExistence type="predicted"/>
<organism evidence="6 7">
    <name type="scientific">Sphingomonas parapaucimobilis NBRC 15100</name>
    <dbReference type="NCBI Taxonomy" id="1219049"/>
    <lineage>
        <taxon>Bacteria</taxon>
        <taxon>Pseudomonadati</taxon>
        <taxon>Pseudomonadota</taxon>
        <taxon>Alphaproteobacteria</taxon>
        <taxon>Sphingomonadales</taxon>
        <taxon>Sphingomonadaceae</taxon>
        <taxon>Sphingomonas</taxon>
    </lineage>
</organism>
<comment type="caution">
    <text evidence="6">The sequence shown here is derived from an EMBL/GenBank/DDBJ whole genome shotgun (WGS) entry which is preliminary data.</text>
</comment>
<evidence type="ECO:0000256" key="4">
    <source>
        <dbReference type="ARBA" id="ARBA00023284"/>
    </source>
</evidence>
<evidence type="ECO:0000256" key="2">
    <source>
        <dbReference type="ARBA" id="ARBA00023002"/>
    </source>
</evidence>
<dbReference type="EMBL" id="BBPI01000092">
    <property type="protein sequence ID" value="GAM02574.1"/>
    <property type="molecule type" value="Genomic_DNA"/>
</dbReference>
<dbReference type="PROSITE" id="PS00194">
    <property type="entry name" value="THIOREDOXIN_1"/>
    <property type="match status" value="1"/>
</dbReference>